<feature type="chain" id="PRO_5010546764" evidence="2">
    <location>
        <begin position="24"/>
        <end position="326"/>
    </location>
</feature>
<keyword evidence="3" id="KW-1185">Reference proteome</keyword>
<dbReference type="Proteomes" id="UP000189701">
    <property type="component" value="Unplaced"/>
</dbReference>
<dbReference type="InterPro" id="IPR050592">
    <property type="entry name" value="GDSL_lipolytic_enzyme"/>
</dbReference>
<dbReference type="PANTHER" id="PTHR45642:SF140">
    <property type="match status" value="1"/>
</dbReference>
<dbReference type="InterPro" id="IPR035669">
    <property type="entry name" value="SGNH_plant_lipase-like"/>
</dbReference>
<accession>A0A1U7WQ56</accession>
<organism evidence="3 4">
    <name type="scientific">Nicotiana sylvestris</name>
    <name type="common">Wood tobacco</name>
    <name type="synonym">South American tobacco</name>
    <dbReference type="NCBI Taxonomy" id="4096"/>
    <lineage>
        <taxon>Eukaryota</taxon>
        <taxon>Viridiplantae</taxon>
        <taxon>Streptophyta</taxon>
        <taxon>Embryophyta</taxon>
        <taxon>Tracheophyta</taxon>
        <taxon>Spermatophyta</taxon>
        <taxon>Magnoliopsida</taxon>
        <taxon>eudicotyledons</taxon>
        <taxon>Gunneridae</taxon>
        <taxon>Pentapetalae</taxon>
        <taxon>asterids</taxon>
        <taxon>lamiids</taxon>
        <taxon>Solanales</taxon>
        <taxon>Solanaceae</taxon>
        <taxon>Nicotianoideae</taxon>
        <taxon>Nicotianeae</taxon>
        <taxon>Nicotiana</taxon>
    </lineage>
</organism>
<sequence length="326" mass="36329">MRSSCMFLQIMVILFITVTNIGAQTQPLTNKKLLRPFNNTISALFVFGDSTVDSGNNNYISTVIKCNFPPYGRDFLNHIPSGRFTNGRLVTDFAASYIGLKELVPPYLDPKLSLEELMTGVSFASAGSGFDPITAQLSGVIPLQKQLEYFKEYKRRLENAIGEERTKLLISKAAFLDLLAEGARLIGVVGVPPLGCLPVLITLNHHSPLQHRECIDSYSAVGKEYNWHLQNLLKIMRIHGTQLVYGDIYNSLNDMIQNPNHYGFDDVSSGCCGSGLFEAAIFCNPNSIVCNNASEYIFWDAVHPTQATYYNLFRSLRPIIDSVIKQ</sequence>
<evidence type="ECO:0000256" key="2">
    <source>
        <dbReference type="SAM" id="SignalP"/>
    </source>
</evidence>
<protein>
    <submittedName>
        <fullName evidence="4">GDSL esterase/lipase At5g45960-like isoform X3</fullName>
    </submittedName>
</protein>
<dbReference type="InterPro" id="IPR036514">
    <property type="entry name" value="SGNH_hydro_sf"/>
</dbReference>
<comment type="similarity">
    <text evidence="1">Belongs to the 'GDSL' lipolytic enzyme family.</text>
</comment>
<reference evidence="4" key="2">
    <citation type="submission" date="2025-08" db="UniProtKB">
        <authorList>
            <consortium name="RefSeq"/>
        </authorList>
    </citation>
    <scope>IDENTIFICATION</scope>
    <source>
        <tissue evidence="4">Leaf</tissue>
    </source>
</reference>
<reference evidence="3" key="1">
    <citation type="journal article" date="2013" name="Genome Biol.">
        <title>Reference genomes and transcriptomes of Nicotiana sylvestris and Nicotiana tomentosiformis.</title>
        <authorList>
            <person name="Sierro N."/>
            <person name="Battey J.N."/>
            <person name="Ouadi S."/>
            <person name="Bovet L."/>
            <person name="Goepfert S."/>
            <person name="Bakaher N."/>
            <person name="Peitsch M.C."/>
            <person name="Ivanov N.V."/>
        </authorList>
    </citation>
    <scope>NUCLEOTIDE SEQUENCE [LARGE SCALE GENOMIC DNA]</scope>
</reference>
<dbReference type="CDD" id="cd01837">
    <property type="entry name" value="SGNH_plant_lipase_like"/>
    <property type="match status" value="1"/>
</dbReference>
<gene>
    <name evidence="4" type="primary">LOC104226170</name>
</gene>
<evidence type="ECO:0000313" key="4">
    <source>
        <dbReference type="RefSeq" id="XP_009776385.1"/>
    </source>
</evidence>
<dbReference type="PANTHER" id="PTHR45642">
    <property type="entry name" value="GDSL ESTERASE/LIPASE EXL3"/>
    <property type="match status" value="1"/>
</dbReference>
<dbReference type="Gene3D" id="3.40.50.1110">
    <property type="entry name" value="SGNH hydrolase"/>
    <property type="match status" value="2"/>
</dbReference>
<dbReference type="InterPro" id="IPR001087">
    <property type="entry name" value="GDSL"/>
</dbReference>
<proteinExistence type="inferred from homology"/>
<dbReference type="AlphaFoldDB" id="A0A1U7WQ56"/>
<dbReference type="Pfam" id="PF00657">
    <property type="entry name" value="Lipase_GDSL"/>
    <property type="match status" value="2"/>
</dbReference>
<name>A0A1U7WQ56_NICSY</name>
<dbReference type="RefSeq" id="XP_009776385.1">
    <property type="nucleotide sequence ID" value="XM_009778083.1"/>
</dbReference>
<feature type="signal peptide" evidence="2">
    <location>
        <begin position="1"/>
        <end position="23"/>
    </location>
</feature>
<evidence type="ECO:0000256" key="1">
    <source>
        <dbReference type="ARBA" id="ARBA00008668"/>
    </source>
</evidence>
<dbReference type="GO" id="GO:0016788">
    <property type="term" value="F:hydrolase activity, acting on ester bonds"/>
    <property type="evidence" value="ECO:0007669"/>
    <property type="project" value="InterPro"/>
</dbReference>
<dbReference type="GeneID" id="104226170"/>
<dbReference type="SUPFAM" id="SSF52266">
    <property type="entry name" value="SGNH hydrolase"/>
    <property type="match status" value="1"/>
</dbReference>
<evidence type="ECO:0000313" key="3">
    <source>
        <dbReference type="Proteomes" id="UP000189701"/>
    </source>
</evidence>
<keyword evidence="2" id="KW-0732">Signal</keyword>